<sequence>MPILKPLKLLLLLLLHQRIGAQPDDDIDNTEELEMFTNRPPRARLFVDKTSASTTLPTSSPMPSSPSPSLTTTATETLAQIMRANPLLATLSMFSADSSSVLLGKSVNTPIGLKSATNQGVSVDTSISPYRKPTTNVSSIHHKSIRPTVTAVKGRAIGQTITTTLSPPALPSKPNTHQMDNFDAIYQIFNVTMFDLAEKEPDVNPASLPLAVRAQERRRAEASKKALARQLEGKFHHRSNRLESEEAADDRQEAKQPQEEAIGVEEEEEGTTMPFEVTEALTIALASTATDGPSTTMPTTTAAAMRTGTAPALLGQEQFPMDELRQRLKYPWERERGEQLQQHNMTTSPSPSSVSSSTSPSFSSSSTTSVPSSSSSTVLPLPSVVPGASFYVDQHVSHGSFGREQSDATPDLVYDPNVLQSRYGYSGLLSPEGDRLVRGQRWPPRQRGATYTYHWPIFPPPGKFFVLKMRQFSNFESSSIVPAAAVFFIPPSPRLSVARAVAPRVHGHSTLIDQSPEGTGKKQTLGYWPSKSGQEEQPLATTTANTAPSTDSGGGSGLAPVAGNHLRWVPAQVAAANAVPISSSSTSSSTSNHQDHLRSDSGRRWLCQADPAELVLTDSPPVVGQPMAVCFRRVRQCALRWAPPLLDRRVGLSRADCVRFCVGHSECAALTFARPSSTCDIFHTRNGTGTAQLHHQRDFDYFESKVGHGKALSDCWEDFSSNDDGGPGDEPNTSTTVIDSGEELGGQDTLYYNNRTTVPYPSSSTASTSTVADTSSASAAAAAVTTAPRESCSADRDLVVFKSKGYQLATPAGMRRQNVGEPPPGKMLTQQSTETECTFSCLVNVAKGKTPFECLAATFDTVTGKCVLHGIGSLAEGSIHLVPDQSFSHYEKGCILSDIVELCRGNPIVRFPQKSLLGFAVGSRHATSLIDCLELCLAHNNLNNHHHHPHLSSAASSSSSSSSAGTRSGGSNAGRCRSVAFFYEESGGGGDGHNCMLNSESRHSAPAFFVDETEALVDYASFDECYELGDGTELAELGRSREHDEQHIGEVQQMMTVTQAAAVAIDRKKNVPKLHKLRPLSEQRLREGGEPNGWQQQQSEQQLVLNSDQMGQFGDLSGRRQNAIVVNRQPTKNAPRAQAPGKQIVAELSAVYAVEDEATNGRRNGSIAAGAAAGGRRTMREEEATTPPKAMLGTGPHGLEMIIGQHVDGLETDGPTNRRVIKIDIFGTFSHIFGTFSHIFGTFNFIDTFDMFVPMCGTLDGLFFDMFCHDFDTFKPLFAIVLSLFAAAHLLERSVRDINYGNNGTGVYNDDASVQQQQSQQQQQGAGISIASFLGNLSPSTRVQLSAIANSPNMTKEQTNEALDELAQRQGQPFYTVYLGLKSAYESARQQLDQQHAALMQNQSQAVQEADAKLQTIVNNQFITPTEEQQQMADQMAQFPSVVQQALVELAPYPSSNKK</sequence>
<dbReference type="PANTHER" id="PTHR21593:SF36">
    <property type="entry name" value="DUF148 DOMAIN-CONTAINING PROTEIN-RELATED"/>
    <property type="match status" value="1"/>
</dbReference>
<feature type="region of interest" description="Disordered" evidence="2">
    <location>
        <begin position="509"/>
        <end position="561"/>
    </location>
</feature>
<dbReference type="Proteomes" id="UP000887572">
    <property type="component" value="Unplaced"/>
</dbReference>
<accession>A0A914HE00</accession>
<evidence type="ECO:0000313" key="5">
    <source>
        <dbReference type="Proteomes" id="UP000887572"/>
    </source>
</evidence>
<feature type="region of interest" description="Disordered" evidence="2">
    <location>
        <begin position="221"/>
        <end position="273"/>
    </location>
</feature>
<feature type="chain" id="PRO_5037173299" evidence="3">
    <location>
        <begin position="22"/>
        <end position="1459"/>
    </location>
</feature>
<keyword evidence="5" id="KW-1185">Reference proteome</keyword>
<dbReference type="PROSITE" id="PS50948">
    <property type="entry name" value="PAN"/>
    <property type="match status" value="1"/>
</dbReference>
<name>A0A914HE00_GLORO</name>
<feature type="region of interest" description="Disordered" evidence="2">
    <location>
        <begin position="580"/>
        <end position="602"/>
    </location>
</feature>
<feature type="compositionally biased region" description="Low complexity" evidence="2">
    <location>
        <begin position="346"/>
        <end position="378"/>
    </location>
</feature>
<evidence type="ECO:0000313" key="6">
    <source>
        <dbReference type="WBParaSite" id="Gr19_v10_g16630.t1"/>
    </source>
</evidence>
<dbReference type="SMART" id="SM00473">
    <property type="entry name" value="PAN_AP"/>
    <property type="match status" value="3"/>
</dbReference>
<feature type="region of interest" description="Disordered" evidence="2">
    <location>
        <begin position="948"/>
        <end position="973"/>
    </location>
</feature>
<feature type="region of interest" description="Disordered" evidence="2">
    <location>
        <begin position="52"/>
        <end position="71"/>
    </location>
</feature>
<dbReference type="InterPro" id="IPR003609">
    <property type="entry name" value="Pan_app"/>
</dbReference>
<feature type="domain" description="Apple" evidence="4">
    <location>
        <begin position="630"/>
        <end position="706"/>
    </location>
</feature>
<feature type="region of interest" description="Disordered" evidence="2">
    <location>
        <begin position="1165"/>
        <end position="1192"/>
    </location>
</feature>
<dbReference type="PANTHER" id="PTHR21593">
    <property type="entry name" value="PRION-LIKE- Q/N-RICH -DOMAIN-BEARING PROTEIN PROTEIN"/>
    <property type="match status" value="1"/>
</dbReference>
<feature type="region of interest" description="Disordered" evidence="2">
    <location>
        <begin position="719"/>
        <end position="749"/>
    </location>
</feature>
<feature type="coiled-coil region" evidence="1">
    <location>
        <begin position="1382"/>
        <end position="1420"/>
    </location>
</feature>
<proteinExistence type="predicted"/>
<dbReference type="WBParaSite" id="Gr19_v10_g16630.t1">
    <property type="protein sequence ID" value="Gr19_v10_g16630.t1"/>
    <property type="gene ID" value="Gr19_v10_g16630"/>
</dbReference>
<keyword evidence="1" id="KW-0175">Coiled coil</keyword>
<dbReference type="Pfam" id="PF00024">
    <property type="entry name" value="PAN_1"/>
    <property type="match status" value="2"/>
</dbReference>
<evidence type="ECO:0000259" key="4">
    <source>
        <dbReference type="PROSITE" id="PS50948"/>
    </source>
</evidence>
<feature type="compositionally biased region" description="Basic and acidic residues" evidence="2">
    <location>
        <begin position="593"/>
        <end position="602"/>
    </location>
</feature>
<feature type="compositionally biased region" description="Polar residues" evidence="2">
    <location>
        <begin position="539"/>
        <end position="551"/>
    </location>
</feature>
<feature type="region of interest" description="Disordered" evidence="2">
    <location>
        <begin position="339"/>
        <end position="378"/>
    </location>
</feature>
<dbReference type="InterPro" id="IPR052823">
    <property type="entry name" value="SXP/RAL-2_related"/>
</dbReference>
<evidence type="ECO:0000256" key="1">
    <source>
        <dbReference type="SAM" id="Coils"/>
    </source>
</evidence>
<feature type="compositionally biased region" description="Low complexity" evidence="2">
    <location>
        <begin position="951"/>
        <end position="966"/>
    </location>
</feature>
<keyword evidence="3" id="KW-0732">Signal</keyword>
<reference evidence="6" key="1">
    <citation type="submission" date="2022-11" db="UniProtKB">
        <authorList>
            <consortium name="WormBaseParasite"/>
        </authorList>
    </citation>
    <scope>IDENTIFICATION</scope>
</reference>
<dbReference type="SUPFAM" id="SSF57414">
    <property type="entry name" value="Hairpin loop containing domain-like"/>
    <property type="match status" value="2"/>
</dbReference>
<protein>
    <submittedName>
        <fullName evidence="6">Apple domain-containing protein</fullName>
    </submittedName>
</protein>
<evidence type="ECO:0000256" key="3">
    <source>
        <dbReference type="SAM" id="SignalP"/>
    </source>
</evidence>
<evidence type="ECO:0000256" key="2">
    <source>
        <dbReference type="SAM" id="MobiDB-lite"/>
    </source>
</evidence>
<organism evidence="5 6">
    <name type="scientific">Globodera rostochiensis</name>
    <name type="common">Golden nematode worm</name>
    <name type="synonym">Heterodera rostochiensis</name>
    <dbReference type="NCBI Taxonomy" id="31243"/>
    <lineage>
        <taxon>Eukaryota</taxon>
        <taxon>Metazoa</taxon>
        <taxon>Ecdysozoa</taxon>
        <taxon>Nematoda</taxon>
        <taxon>Chromadorea</taxon>
        <taxon>Rhabditida</taxon>
        <taxon>Tylenchina</taxon>
        <taxon>Tylenchomorpha</taxon>
        <taxon>Tylenchoidea</taxon>
        <taxon>Heteroderidae</taxon>
        <taxon>Heteroderinae</taxon>
        <taxon>Globodera</taxon>
    </lineage>
</organism>
<feature type="compositionally biased region" description="Basic and acidic residues" evidence="2">
    <location>
        <begin position="240"/>
        <end position="258"/>
    </location>
</feature>
<feature type="compositionally biased region" description="Low complexity" evidence="2">
    <location>
        <begin position="580"/>
        <end position="591"/>
    </location>
</feature>
<feature type="signal peptide" evidence="3">
    <location>
        <begin position="1"/>
        <end position="21"/>
    </location>
</feature>